<keyword evidence="8" id="KW-0732">Signal</keyword>
<organism evidence="10">
    <name type="scientific">Corethron hystrix</name>
    <dbReference type="NCBI Taxonomy" id="216773"/>
    <lineage>
        <taxon>Eukaryota</taxon>
        <taxon>Sar</taxon>
        <taxon>Stramenopiles</taxon>
        <taxon>Ochrophyta</taxon>
        <taxon>Bacillariophyta</taxon>
        <taxon>Coscinodiscophyceae</taxon>
        <taxon>Corethrophycidae</taxon>
        <taxon>Corethrales</taxon>
        <taxon>Corethraceae</taxon>
        <taxon>Corethron</taxon>
    </lineage>
</organism>
<evidence type="ECO:0000256" key="3">
    <source>
        <dbReference type="ARBA" id="ARBA00022692"/>
    </source>
</evidence>
<evidence type="ECO:0000256" key="8">
    <source>
        <dbReference type="SAM" id="SignalP"/>
    </source>
</evidence>
<evidence type="ECO:0000256" key="2">
    <source>
        <dbReference type="ARBA" id="ARBA00006824"/>
    </source>
</evidence>
<dbReference type="EMBL" id="HBFR01031748">
    <property type="protein sequence ID" value="CAD8895812.1"/>
    <property type="molecule type" value="Transcribed_RNA"/>
</dbReference>
<sequence>MARFPSKRITRSAGRRWRMLVATVLLVQSMGASSFRPALLAPHPGVCRTRACPTRPLSHESSSSALSVVAEVGAAVNEFFVTAPYAAAALTCGTKASAADFVAQKRQYDKRDGIEDPSPDAGASRGEKKEEQFQLPRNLAFLVYGAAYQGMGQEFIYNHVYPTLFGDGTSLSVVLTKVAFDLCVQTTLLTLPIAYLTKAAIFRYSVGEGLRRYWEDITTHGLLKKYFLLWGPTQCLTFSIIPEHYRVTFVAFISFFWIIILSSISAKPRKAEELPSLAKVEVHGGGIDECPLADGITCNIDG</sequence>
<evidence type="ECO:0000256" key="6">
    <source>
        <dbReference type="RuleBase" id="RU363053"/>
    </source>
</evidence>
<dbReference type="InterPro" id="IPR007248">
    <property type="entry name" value="Mpv17_PMP22"/>
</dbReference>
<keyword evidence="3 6" id="KW-0812">Transmembrane</keyword>
<evidence type="ECO:0000313" key="9">
    <source>
        <dbReference type="EMBL" id="CAD8895812.1"/>
    </source>
</evidence>
<keyword evidence="4 6" id="KW-1133">Transmembrane helix</keyword>
<proteinExistence type="inferred from homology"/>
<feature type="signal peptide" evidence="8">
    <location>
        <begin position="1"/>
        <end position="34"/>
    </location>
</feature>
<evidence type="ECO:0000256" key="7">
    <source>
        <dbReference type="SAM" id="MobiDB-lite"/>
    </source>
</evidence>
<dbReference type="AlphaFoldDB" id="A0A6U5JY71"/>
<keyword evidence="5 6" id="KW-0472">Membrane</keyword>
<name>A0A6U5JY71_9STRA</name>
<comment type="caution">
    <text evidence="6">Lacks conserved residue(s) required for the propagation of feature annotation.</text>
</comment>
<accession>A0A6U5JY71</accession>
<comment type="similarity">
    <text evidence="2 6">Belongs to the peroxisomal membrane protein PXMP2/4 family.</text>
</comment>
<feature type="chain" id="PRO_5036192213" evidence="8">
    <location>
        <begin position="35"/>
        <end position="302"/>
    </location>
</feature>
<evidence type="ECO:0000256" key="1">
    <source>
        <dbReference type="ARBA" id="ARBA00004141"/>
    </source>
</evidence>
<dbReference type="GO" id="GO:0016020">
    <property type="term" value="C:membrane"/>
    <property type="evidence" value="ECO:0007669"/>
    <property type="project" value="UniProtKB-SubCell"/>
</dbReference>
<gene>
    <name evidence="9" type="ORF">CHYS00102_LOCUS23026</name>
    <name evidence="10" type="ORF">CHYS00102_LOCUS23027</name>
</gene>
<dbReference type="Pfam" id="PF04117">
    <property type="entry name" value="Mpv17_PMP22"/>
    <property type="match status" value="1"/>
</dbReference>
<feature type="region of interest" description="Disordered" evidence="7">
    <location>
        <begin position="109"/>
        <end position="131"/>
    </location>
</feature>
<dbReference type="PANTHER" id="PTHR11266:SF121">
    <property type="entry name" value="OS09G0315000 PROTEIN"/>
    <property type="match status" value="1"/>
</dbReference>
<reference evidence="10" key="1">
    <citation type="submission" date="2021-01" db="EMBL/GenBank/DDBJ databases">
        <authorList>
            <person name="Corre E."/>
            <person name="Pelletier E."/>
            <person name="Niang G."/>
            <person name="Scheremetjew M."/>
            <person name="Finn R."/>
            <person name="Kale V."/>
            <person name="Holt S."/>
            <person name="Cochrane G."/>
            <person name="Meng A."/>
            <person name="Brown T."/>
            <person name="Cohen L."/>
        </authorList>
    </citation>
    <scope>NUCLEOTIDE SEQUENCE</scope>
    <source>
        <strain evidence="10">308</strain>
    </source>
</reference>
<evidence type="ECO:0000313" key="10">
    <source>
        <dbReference type="EMBL" id="CAD8895813.1"/>
    </source>
</evidence>
<evidence type="ECO:0000256" key="4">
    <source>
        <dbReference type="ARBA" id="ARBA00022989"/>
    </source>
</evidence>
<dbReference type="GO" id="GO:0005737">
    <property type="term" value="C:cytoplasm"/>
    <property type="evidence" value="ECO:0007669"/>
    <property type="project" value="TreeGrafter"/>
</dbReference>
<feature type="transmembrane region" description="Helical" evidence="6">
    <location>
        <begin position="245"/>
        <end position="264"/>
    </location>
</feature>
<evidence type="ECO:0000256" key="5">
    <source>
        <dbReference type="ARBA" id="ARBA00023136"/>
    </source>
</evidence>
<comment type="subcellular location">
    <subcellularLocation>
        <location evidence="1">Membrane</location>
        <topology evidence="1">Multi-pass membrane protein</topology>
    </subcellularLocation>
</comment>
<protein>
    <submittedName>
        <fullName evidence="10">Uncharacterized protein</fullName>
    </submittedName>
</protein>
<dbReference type="PANTHER" id="PTHR11266">
    <property type="entry name" value="PEROXISOMAL MEMBRANE PROTEIN 2, PXMP2 MPV17"/>
    <property type="match status" value="1"/>
</dbReference>
<dbReference type="EMBL" id="HBFR01031749">
    <property type="protein sequence ID" value="CAD8895813.1"/>
    <property type="molecule type" value="Transcribed_RNA"/>
</dbReference>